<evidence type="ECO:0000256" key="4">
    <source>
        <dbReference type="ARBA" id="ARBA00022705"/>
    </source>
</evidence>
<dbReference type="GO" id="GO:0006281">
    <property type="term" value="P:DNA repair"/>
    <property type="evidence" value="ECO:0007669"/>
    <property type="project" value="TreeGrafter"/>
</dbReference>
<evidence type="ECO:0000256" key="6">
    <source>
        <dbReference type="ARBA" id="ARBA00022840"/>
    </source>
</evidence>
<evidence type="ECO:0000256" key="5">
    <source>
        <dbReference type="ARBA" id="ARBA00022741"/>
    </source>
</evidence>
<dbReference type="Pfam" id="PF08542">
    <property type="entry name" value="Rep_fac_C"/>
    <property type="match status" value="1"/>
</dbReference>
<dbReference type="InterPro" id="IPR008921">
    <property type="entry name" value="DNA_pol3_clamp-load_cplx_C"/>
</dbReference>
<keyword evidence="6" id="KW-0067">ATP-binding</keyword>
<dbReference type="SUPFAM" id="SSF48019">
    <property type="entry name" value="post-AAA+ oligomerization domain-like"/>
    <property type="match status" value="1"/>
</dbReference>
<dbReference type="SUPFAM" id="SSF52540">
    <property type="entry name" value="P-loop containing nucleoside triphosphate hydrolases"/>
    <property type="match status" value="1"/>
</dbReference>
<proteinExistence type="inferred from homology"/>
<dbReference type="EnsemblProtists" id="EKX36580">
    <property type="protein sequence ID" value="EKX36580"/>
    <property type="gene ID" value="GUITHDRAFT_78796"/>
</dbReference>
<dbReference type="HOGENOM" id="CLU_042324_2_0_1"/>
<gene>
    <name evidence="9" type="primary">RFC5</name>
    <name evidence="9" type="ORF">GUITHDRAFT_78796</name>
</gene>
<dbReference type="eggNOG" id="KOG0990">
    <property type="taxonomic scope" value="Eukaryota"/>
</dbReference>
<dbReference type="GeneID" id="17293304"/>
<reference evidence="9 11" key="1">
    <citation type="journal article" date="2012" name="Nature">
        <title>Algal genomes reveal evolutionary mosaicism and the fate of nucleomorphs.</title>
        <authorList>
            <consortium name="DOE Joint Genome Institute"/>
            <person name="Curtis B.A."/>
            <person name="Tanifuji G."/>
            <person name="Burki F."/>
            <person name="Gruber A."/>
            <person name="Irimia M."/>
            <person name="Maruyama S."/>
            <person name="Arias M.C."/>
            <person name="Ball S.G."/>
            <person name="Gile G.H."/>
            <person name="Hirakawa Y."/>
            <person name="Hopkins J.F."/>
            <person name="Kuo A."/>
            <person name="Rensing S.A."/>
            <person name="Schmutz J."/>
            <person name="Symeonidi A."/>
            <person name="Elias M."/>
            <person name="Eveleigh R.J."/>
            <person name="Herman E.K."/>
            <person name="Klute M.J."/>
            <person name="Nakayama T."/>
            <person name="Obornik M."/>
            <person name="Reyes-Prieto A."/>
            <person name="Armbrust E.V."/>
            <person name="Aves S.J."/>
            <person name="Beiko R.G."/>
            <person name="Coutinho P."/>
            <person name="Dacks J.B."/>
            <person name="Durnford D.G."/>
            <person name="Fast N.M."/>
            <person name="Green B.R."/>
            <person name="Grisdale C.J."/>
            <person name="Hempel F."/>
            <person name="Henrissat B."/>
            <person name="Hoppner M.P."/>
            <person name="Ishida K."/>
            <person name="Kim E."/>
            <person name="Koreny L."/>
            <person name="Kroth P.G."/>
            <person name="Liu Y."/>
            <person name="Malik S.B."/>
            <person name="Maier U.G."/>
            <person name="McRose D."/>
            <person name="Mock T."/>
            <person name="Neilson J.A."/>
            <person name="Onodera N.T."/>
            <person name="Poole A.M."/>
            <person name="Pritham E.J."/>
            <person name="Richards T.A."/>
            <person name="Rocap G."/>
            <person name="Roy S.W."/>
            <person name="Sarai C."/>
            <person name="Schaack S."/>
            <person name="Shirato S."/>
            <person name="Slamovits C.H."/>
            <person name="Spencer D.F."/>
            <person name="Suzuki S."/>
            <person name="Worden A.Z."/>
            <person name="Zauner S."/>
            <person name="Barry K."/>
            <person name="Bell C."/>
            <person name="Bharti A.K."/>
            <person name="Crow J.A."/>
            <person name="Grimwood J."/>
            <person name="Kramer R."/>
            <person name="Lindquist E."/>
            <person name="Lucas S."/>
            <person name="Salamov A."/>
            <person name="McFadden G.I."/>
            <person name="Lane C.E."/>
            <person name="Keeling P.J."/>
            <person name="Gray M.W."/>
            <person name="Grigoriev I.V."/>
            <person name="Archibald J.M."/>
        </authorList>
    </citation>
    <scope>NUCLEOTIDE SEQUENCE</scope>
    <source>
        <strain evidence="9 11">CCMP2712</strain>
    </source>
</reference>
<feature type="domain" description="AAA+ ATPase" evidence="8">
    <location>
        <begin position="54"/>
        <end position="188"/>
    </location>
</feature>
<dbReference type="GO" id="GO:0005663">
    <property type="term" value="C:DNA replication factor C complex"/>
    <property type="evidence" value="ECO:0007669"/>
    <property type="project" value="TreeGrafter"/>
</dbReference>
<evidence type="ECO:0000259" key="8">
    <source>
        <dbReference type="SMART" id="SM00382"/>
    </source>
</evidence>
<dbReference type="OMA" id="AYTEKCL"/>
<evidence type="ECO:0000256" key="1">
    <source>
        <dbReference type="ARBA" id="ARBA00004123"/>
    </source>
</evidence>
<dbReference type="InterPro" id="IPR047854">
    <property type="entry name" value="RFC_lid"/>
</dbReference>
<dbReference type="GO" id="GO:0009507">
    <property type="term" value="C:chloroplast"/>
    <property type="evidence" value="ECO:0007669"/>
    <property type="project" value="UniProtKB-SubCell"/>
</dbReference>
<dbReference type="InterPro" id="IPR013748">
    <property type="entry name" value="Rep_factorC_C"/>
</dbReference>
<dbReference type="Pfam" id="PF00004">
    <property type="entry name" value="AAA"/>
    <property type="match status" value="1"/>
</dbReference>
<dbReference type="InterPro" id="IPR003959">
    <property type="entry name" value="ATPase_AAA_core"/>
</dbReference>
<dbReference type="PANTHER" id="PTHR11669:SF9">
    <property type="entry name" value="REPLICATION FACTOR C SUBUNIT 5"/>
    <property type="match status" value="1"/>
</dbReference>
<dbReference type="GO" id="GO:0005634">
    <property type="term" value="C:nucleus"/>
    <property type="evidence" value="ECO:0007669"/>
    <property type="project" value="UniProtKB-SubCell"/>
</dbReference>
<evidence type="ECO:0000313" key="11">
    <source>
        <dbReference type="Proteomes" id="UP000011087"/>
    </source>
</evidence>
<evidence type="ECO:0000256" key="3">
    <source>
        <dbReference type="ARBA" id="ARBA00005378"/>
    </source>
</evidence>
<comment type="subcellular location">
    <subcellularLocation>
        <location evidence="1">Nucleus</location>
    </subcellularLocation>
    <subcellularLocation>
        <location evidence="2">Plastid</location>
        <location evidence="2">Chloroplast</location>
    </subcellularLocation>
</comment>
<dbReference type="EMBL" id="JH993071">
    <property type="protein sequence ID" value="EKX36580.1"/>
    <property type="molecule type" value="Genomic_DNA"/>
</dbReference>
<organism evidence="9">
    <name type="scientific">Guillardia theta (strain CCMP2712)</name>
    <name type="common">Cryptophyte</name>
    <dbReference type="NCBI Taxonomy" id="905079"/>
    <lineage>
        <taxon>Eukaryota</taxon>
        <taxon>Cryptophyceae</taxon>
        <taxon>Pyrenomonadales</taxon>
        <taxon>Geminigeraceae</taxon>
        <taxon>Guillardia</taxon>
    </lineage>
</organism>
<dbReference type="Gene3D" id="3.40.50.300">
    <property type="entry name" value="P-loop containing nucleotide triphosphate hydrolases"/>
    <property type="match status" value="1"/>
</dbReference>
<evidence type="ECO:0000313" key="10">
    <source>
        <dbReference type="EnsemblProtists" id="EKX36580"/>
    </source>
</evidence>
<dbReference type="NCBIfam" id="NF001679">
    <property type="entry name" value="PRK00440.1"/>
    <property type="match status" value="1"/>
</dbReference>
<dbReference type="STRING" id="905079.L1ILA5"/>
<dbReference type="InterPro" id="IPR003593">
    <property type="entry name" value="AAA+_ATPase"/>
</dbReference>
<keyword evidence="5" id="KW-0547">Nucleotide-binding</keyword>
<dbReference type="InterPro" id="IPR027417">
    <property type="entry name" value="P-loop_NTPase"/>
</dbReference>
<dbReference type="AlphaFoldDB" id="L1ILA5"/>
<dbReference type="InterPro" id="IPR050238">
    <property type="entry name" value="DNA_Rep/Repair_Clamp_Loader"/>
</dbReference>
<name>L1ILA5_GUITC</name>
<dbReference type="GO" id="GO:0005524">
    <property type="term" value="F:ATP binding"/>
    <property type="evidence" value="ECO:0007669"/>
    <property type="project" value="UniProtKB-KW"/>
</dbReference>
<dbReference type="Gene3D" id="1.20.272.10">
    <property type="match status" value="1"/>
</dbReference>
<keyword evidence="4" id="KW-0235">DNA replication</keyword>
<keyword evidence="7" id="KW-0539">Nucleus</keyword>
<dbReference type="GO" id="GO:0003677">
    <property type="term" value="F:DNA binding"/>
    <property type="evidence" value="ECO:0007669"/>
    <property type="project" value="InterPro"/>
</dbReference>
<dbReference type="KEGG" id="gtt:GUITHDRAFT_78796"/>
<dbReference type="OrthoDB" id="10254700at2759"/>
<dbReference type="FunFam" id="1.20.272.10:FF:000004">
    <property type="entry name" value="Replication factor C subunit 5"/>
    <property type="match status" value="1"/>
</dbReference>
<evidence type="ECO:0000313" key="9">
    <source>
        <dbReference type="EMBL" id="EKX36580.1"/>
    </source>
</evidence>
<dbReference type="CDD" id="cd18140">
    <property type="entry name" value="HLD_clamp_RFC"/>
    <property type="match status" value="1"/>
</dbReference>
<accession>L1ILA5</accession>
<dbReference type="GO" id="GO:0006261">
    <property type="term" value="P:DNA-templated DNA replication"/>
    <property type="evidence" value="ECO:0007669"/>
    <property type="project" value="TreeGrafter"/>
</dbReference>
<keyword evidence="11" id="KW-1185">Reference proteome</keyword>
<dbReference type="Proteomes" id="UP000011087">
    <property type="component" value="Unassembled WGS sequence"/>
</dbReference>
<dbReference type="FunFam" id="3.40.50.300:FF:000129">
    <property type="entry name" value="Replication factor C subunit 5"/>
    <property type="match status" value="1"/>
</dbReference>
<evidence type="ECO:0000256" key="2">
    <source>
        <dbReference type="ARBA" id="ARBA00004229"/>
    </source>
</evidence>
<dbReference type="SMART" id="SM00382">
    <property type="entry name" value="AAA"/>
    <property type="match status" value="1"/>
</dbReference>
<comment type="similarity">
    <text evidence="3">Belongs to the activator 1 small subunits family.</text>
</comment>
<reference evidence="10" key="3">
    <citation type="submission" date="2016-03" db="UniProtKB">
        <authorList>
            <consortium name="EnsemblProtists"/>
        </authorList>
    </citation>
    <scope>IDENTIFICATION</scope>
</reference>
<sequence>MEEEVPSIPGNAGIDPVVALECPWIEKYRPETLNDVVAHKDILTTLDRFLEQDRLPHLLLYGPPGTGKTSTVLALAKKVFGPKYKSMTLELNASDDRGIDVVKKEIKDFAGTRTIFGLIVLLCRTGFKMIILDEADNMTQTAQFALRRIIENYTANARFCLICNYVNKIIPALQSRCTRFRFSPLTSADIQGNLERILDKENIKATPDALKAVEKISGGDMRKCLNILQSSSMASKEVTVESIYECTGDPNPSDVMWITHSLCNDSFEDCYHKIFEIQREKGLALIDIVRAVHEQIIKHDLPSVPFCRLLESLSDLEYRLTAATNEKIQLGSFVGMFGQLKEELASQPCK</sequence>
<evidence type="ECO:0000256" key="7">
    <source>
        <dbReference type="ARBA" id="ARBA00023242"/>
    </source>
</evidence>
<dbReference type="Gene3D" id="1.10.8.60">
    <property type="match status" value="1"/>
</dbReference>
<dbReference type="GO" id="GO:0016887">
    <property type="term" value="F:ATP hydrolysis activity"/>
    <property type="evidence" value="ECO:0007669"/>
    <property type="project" value="InterPro"/>
</dbReference>
<protein>
    <submittedName>
        <fullName evidence="9">Replication factor C subunit 4</fullName>
    </submittedName>
</protein>
<dbReference type="PaxDb" id="55529-EKX36580"/>
<dbReference type="RefSeq" id="XP_005823560.1">
    <property type="nucleotide sequence ID" value="XM_005823503.1"/>
</dbReference>
<reference evidence="11" key="2">
    <citation type="submission" date="2012-11" db="EMBL/GenBank/DDBJ databases">
        <authorList>
            <person name="Kuo A."/>
            <person name="Curtis B.A."/>
            <person name="Tanifuji G."/>
            <person name="Burki F."/>
            <person name="Gruber A."/>
            <person name="Irimia M."/>
            <person name="Maruyama S."/>
            <person name="Arias M.C."/>
            <person name="Ball S.G."/>
            <person name="Gile G.H."/>
            <person name="Hirakawa Y."/>
            <person name="Hopkins J.F."/>
            <person name="Rensing S.A."/>
            <person name="Schmutz J."/>
            <person name="Symeonidi A."/>
            <person name="Elias M."/>
            <person name="Eveleigh R.J."/>
            <person name="Herman E.K."/>
            <person name="Klute M.J."/>
            <person name="Nakayama T."/>
            <person name="Obornik M."/>
            <person name="Reyes-Prieto A."/>
            <person name="Armbrust E.V."/>
            <person name="Aves S.J."/>
            <person name="Beiko R.G."/>
            <person name="Coutinho P."/>
            <person name="Dacks J.B."/>
            <person name="Durnford D.G."/>
            <person name="Fast N.M."/>
            <person name="Green B.R."/>
            <person name="Grisdale C."/>
            <person name="Hempe F."/>
            <person name="Henrissat B."/>
            <person name="Hoppner M.P."/>
            <person name="Ishida K.-I."/>
            <person name="Kim E."/>
            <person name="Koreny L."/>
            <person name="Kroth P.G."/>
            <person name="Liu Y."/>
            <person name="Malik S.-B."/>
            <person name="Maier U.G."/>
            <person name="McRose D."/>
            <person name="Mock T."/>
            <person name="Neilson J.A."/>
            <person name="Onodera N.T."/>
            <person name="Poole A.M."/>
            <person name="Pritham E.J."/>
            <person name="Richards T.A."/>
            <person name="Rocap G."/>
            <person name="Roy S.W."/>
            <person name="Sarai C."/>
            <person name="Schaack S."/>
            <person name="Shirato S."/>
            <person name="Slamovits C.H."/>
            <person name="Spencer D.F."/>
            <person name="Suzuki S."/>
            <person name="Worden A.Z."/>
            <person name="Zauner S."/>
            <person name="Barry K."/>
            <person name="Bell C."/>
            <person name="Bharti A.K."/>
            <person name="Crow J.A."/>
            <person name="Grimwood J."/>
            <person name="Kramer R."/>
            <person name="Lindquist E."/>
            <person name="Lucas S."/>
            <person name="Salamov A."/>
            <person name="McFadden G.I."/>
            <person name="Lane C.E."/>
            <person name="Keeling P.J."/>
            <person name="Gray M.W."/>
            <person name="Grigoriev I.V."/>
            <person name="Archibald J.M."/>
        </authorList>
    </citation>
    <scope>NUCLEOTIDE SEQUENCE</scope>
    <source>
        <strain evidence="11">CCMP2712</strain>
    </source>
</reference>
<dbReference type="PANTHER" id="PTHR11669">
    <property type="entry name" value="REPLICATION FACTOR C / DNA POLYMERASE III GAMMA-TAU SUBUNIT"/>
    <property type="match status" value="1"/>
</dbReference>
<dbReference type="GO" id="GO:0003689">
    <property type="term" value="F:DNA clamp loader activity"/>
    <property type="evidence" value="ECO:0007669"/>
    <property type="project" value="TreeGrafter"/>
</dbReference>
<dbReference type="CDD" id="cd00009">
    <property type="entry name" value="AAA"/>
    <property type="match status" value="1"/>
</dbReference>